<dbReference type="KEGG" id="vg:10971212"/>
<evidence type="ECO:0000313" key="3">
    <source>
        <dbReference type="Proteomes" id="UP000000862"/>
    </source>
</evidence>
<reference evidence="2 3" key="7">
    <citation type="journal article" date="2000" name="Virology">
        <title>Characterization of a beta-1,3-glucanase encoded by chlorella virus PBCV-1.</title>
        <authorList>
            <person name="Sun L."/>
            <person name="Gurnon J.R."/>
            <person name="Adams B.J."/>
            <person name="Graves M.V."/>
            <person name="Van Etten J.L."/>
        </authorList>
    </citation>
    <scope>NUCLEOTIDE SEQUENCE [LARGE SCALE GENOMIC DNA]</scope>
</reference>
<reference evidence="2 3" key="5">
    <citation type="journal article" date="1997" name="Virology">
        <title>Analysis of 74 kb of DNA located at the right end of the 330-kb chlorella virus PBCV-1 genome.</title>
        <authorList>
            <person name="Li Y."/>
            <person name="Lu Z."/>
            <person name="Sun L."/>
            <person name="Ropp S."/>
            <person name="Kutish G.F."/>
            <person name="Rock D.L."/>
            <person name="Van Etten J.L."/>
        </authorList>
    </citation>
    <scope>NUCLEOTIDE SEQUENCE [LARGE SCALE GENOMIC DNA]</scope>
</reference>
<dbReference type="EMBL" id="JF411744">
    <property type="protein sequence ID" value="AEI70059.1"/>
    <property type="molecule type" value="Genomic_DNA"/>
</dbReference>
<reference evidence="2 3" key="3">
    <citation type="journal article" date="1996" name="Virology">
        <title>Analysis of 94 kb of the chlorella virus PBCV-1 330-kb genome: map positions 88 to 182.</title>
        <authorList>
            <person name="Lu Z."/>
            <person name="Li Y."/>
            <person name="Que Q."/>
            <person name="Kutish G.F."/>
            <person name="Rock D.L."/>
            <person name="Van Etten J.L."/>
        </authorList>
    </citation>
    <scope>NUCLEOTIDE SEQUENCE [LARGE SCALE GENOMIC DNA]</scope>
</reference>
<sequence length="47" mass="5815">MYSRICLPRIVFSFLESFRAWFALRMFWWSSTKRSMFFTNSIVYCNS</sequence>
<keyword evidence="1" id="KW-0472">Membrane</keyword>
<reference evidence="2 3" key="2">
    <citation type="journal article" date="1995" name="Virology">
        <title>Analysis of 43 kb of the Chlorella virus PBCV-1 330-kb genome: map positions 45 to 88.</title>
        <authorList>
            <person name="Li Y."/>
            <person name="Lu Z."/>
            <person name="Burbank D.E."/>
            <person name="Kutish G.F."/>
            <person name="Rock D.L."/>
            <person name="Van Etten J.L."/>
        </authorList>
    </citation>
    <scope>NUCLEOTIDE SEQUENCE [LARGE SCALE GENOMIC DNA]</scope>
</reference>
<reference evidence="2 3" key="6">
    <citation type="journal article" date="1999" name="Virology">
        <title>Chlorella virus PBCV-1 encodes a functional homospermidine synthase.</title>
        <authorList>
            <person name="Kaiser A."/>
            <person name="Vollmert M."/>
            <person name="Tholl D."/>
            <person name="Graves M.V."/>
            <person name="Gurnon J.R."/>
            <person name="Xing W."/>
            <person name="Lisec A.D."/>
            <person name="Nickerson K.W."/>
            <person name="Van Etten J.L."/>
        </authorList>
    </citation>
    <scope>NUCLEOTIDE SEQUENCE [LARGE SCALE GENOMIC DNA]</scope>
</reference>
<name>F8TTZ8_PBCV1</name>
<reference evidence="2 3" key="8">
    <citation type="journal article" date="2010" name="J. Virol.">
        <title>Microarray analysis of Paramecium bursaria chlorella virus 1 transcription.</title>
        <authorList>
            <person name="Yanai-Balser G.M."/>
            <person name="Duncan G.A."/>
            <person name="Eudy J.D."/>
            <person name="Wang D."/>
            <person name="Li X."/>
            <person name="Agarkova I.V."/>
            <person name="Dunigan D.D."/>
            <person name="Van Etten J.L."/>
        </authorList>
    </citation>
    <scope>NUCLEOTIDE SEQUENCE [LARGE SCALE GENOMIC DNA]</scope>
</reference>
<dbReference type="RefSeq" id="YP_004678914.1">
    <property type="nucleotide sequence ID" value="NC_000852.5"/>
</dbReference>
<evidence type="ECO:0000313" key="2">
    <source>
        <dbReference type="EMBL" id="AEI70059.1"/>
    </source>
</evidence>
<keyword evidence="1" id="KW-1133">Transmembrane helix</keyword>
<reference evidence="2 3" key="1">
    <citation type="journal article" date="1995" name="Virology">
        <title>Analysis of 45 kb of DNA located at the left end of the chlorella virus PBCV-1 genome.</title>
        <authorList>
            <person name="Lu Z."/>
            <person name="Li Y."/>
            <person name="Zhang Y."/>
            <person name="Kutish G.F."/>
            <person name="Rock D.L."/>
            <person name="Van Etten J.L."/>
        </authorList>
    </citation>
    <scope>NUCLEOTIDE SEQUENCE [LARGE SCALE GENOMIC DNA]</scope>
</reference>
<accession>F8TTZ8</accession>
<keyword evidence="1" id="KW-0812">Transmembrane</keyword>
<protein>
    <submittedName>
        <fullName evidence="2">Uncharacterized protein</fullName>
    </submittedName>
</protein>
<reference evidence="2 3" key="4">
    <citation type="journal article" date="1996" name="Virology">
        <title>Analysis of 76 kb of the chlorella virus PBCV-1 330-kb genome: map positions 182 to 258.</title>
        <authorList>
            <person name="Kutish G.F."/>
            <person name="Li Y."/>
            <person name="Lu Z."/>
            <person name="Furuta M."/>
            <person name="Rock D.L."/>
            <person name="Van Etten J.L."/>
        </authorList>
    </citation>
    <scope>NUCLEOTIDE SEQUENCE [LARGE SCALE GENOMIC DNA]</scope>
</reference>
<evidence type="ECO:0000256" key="1">
    <source>
        <dbReference type="SAM" id="Phobius"/>
    </source>
</evidence>
<feature type="transmembrane region" description="Helical" evidence="1">
    <location>
        <begin position="7"/>
        <end position="28"/>
    </location>
</feature>
<gene>
    <name evidence="2" type="primary">a214aL</name>
</gene>
<organism evidence="2 3">
    <name type="scientific">Paramecium bursaria Chlorella virus 1</name>
    <name type="common">PBCV-1</name>
    <dbReference type="NCBI Taxonomy" id="10506"/>
    <lineage>
        <taxon>Viruses</taxon>
        <taxon>Varidnaviria</taxon>
        <taxon>Bamfordvirae</taxon>
        <taxon>Nucleocytoviricota</taxon>
        <taxon>Megaviricetes</taxon>
        <taxon>Algavirales</taxon>
        <taxon>Phycodnaviridae</taxon>
        <taxon>Chlorovirus</taxon>
        <taxon>Chlorovirus vanettense</taxon>
    </lineage>
</organism>
<organismHost>
    <name type="scientific">Chlorella</name>
    <dbReference type="NCBI Taxonomy" id="3071"/>
</organismHost>
<keyword evidence="3" id="KW-1185">Reference proteome</keyword>
<proteinExistence type="predicted"/>
<dbReference type="Proteomes" id="UP000000862">
    <property type="component" value="Segment"/>
</dbReference>
<dbReference type="GeneID" id="10971212"/>